<feature type="region of interest" description="Disordered" evidence="1">
    <location>
        <begin position="213"/>
        <end position="289"/>
    </location>
</feature>
<name>M4D4H7_BRACM</name>
<reference evidence="2 3" key="2">
    <citation type="journal article" date="2018" name="Hortic Res">
        <title>Improved Brassica rapa reference genome by single-molecule sequencing and chromosome conformation capture technologies.</title>
        <authorList>
            <person name="Zhang L."/>
            <person name="Cai X."/>
            <person name="Wu J."/>
            <person name="Liu M."/>
            <person name="Grob S."/>
            <person name="Cheng F."/>
            <person name="Liang J."/>
            <person name="Cai C."/>
            <person name="Liu Z."/>
            <person name="Liu B."/>
            <person name="Wang F."/>
            <person name="Li S."/>
            <person name="Liu F."/>
            <person name="Li X."/>
            <person name="Cheng L."/>
            <person name="Yang W."/>
            <person name="Li M.H."/>
            <person name="Grossniklaus U."/>
            <person name="Zheng H."/>
            <person name="Wang X."/>
        </authorList>
    </citation>
    <scope>NUCLEOTIDE SEQUENCE [LARGE SCALE GENOMIC DNA]</scope>
    <source>
        <strain evidence="2 3">cv. Chiifu-401-42</strain>
    </source>
</reference>
<dbReference type="SUPFAM" id="SSF54529">
    <property type="entry name" value="Mitochondrial glycoprotein MAM33-like"/>
    <property type="match status" value="1"/>
</dbReference>
<dbReference type="InterPro" id="IPR003428">
    <property type="entry name" value="MAM33"/>
</dbReference>
<protein>
    <submittedName>
        <fullName evidence="2">Uncharacterized protein</fullName>
    </submittedName>
</protein>
<dbReference type="HOGENOM" id="CLU_964279_0_0_1"/>
<dbReference type="eggNOG" id="KOG2536">
    <property type="taxonomic scope" value="Eukaryota"/>
</dbReference>
<keyword evidence="3" id="KW-1185">Reference proteome</keyword>
<evidence type="ECO:0000313" key="3">
    <source>
        <dbReference type="Proteomes" id="UP000011750"/>
    </source>
</evidence>
<accession>M4D4H7</accession>
<dbReference type="Gene3D" id="3.10.280.10">
    <property type="entry name" value="Mitochondrial glycoprotein"/>
    <property type="match status" value="1"/>
</dbReference>
<dbReference type="AlphaFoldDB" id="M4D4H7"/>
<dbReference type="InParanoid" id="M4D4H7"/>
<feature type="compositionally biased region" description="Basic and acidic residues" evidence="1">
    <location>
        <begin position="228"/>
        <end position="239"/>
    </location>
</feature>
<reference evidence="2 3" key="1">
    <citation type="journal article" date="2011" name="Nat. Genet.">
        <title>The genome of the mesopolyploid crop species Brassica rapa.</title>
        <authorList>
            <consortium name="Brassica rapa Genome Sequencing Project Consortium"/>
            <person name="Wang X."/>
            <person name="Wang H."/>
            <person name="Wang J."/>
            <person name="Sun R."/>
            <person name="Wu J."/>
            <person name="Liu S."/>
            <person name="Bai Y."/>
            <person name="Mun J.H."/>
            <person name="Bancroft I."/>
            <person name="Cheng F."/>
            <person name="Huang S."/>
            <person name="Li X."/>
            <person name="Hua W."/>
            <person name="Wang J."/>
            <person name="Wang X."/>
            <person name="Freeling M."/>
            <person name="Pires J.C."/>
            <person name="Paterson A.H."/>
            <person name="Chalhoub B."/>
            <person name="Wang B."/>
            <person name="Hayward A."/>
            <person name="Sharpe A.G."/>
            <person name="Park B.S."/>
            <person name="Weisshaar B."/>
            <person name="Liu B."/>
            <person name="Li B."/>
            <person name="Liu B."/>
            <person name="Tong C."/>
            <person name="Song C."/>
            <person name="Duran C."/>
            <person name="Peng C."/>
            <person name="Geng C."/>
            <person name="Koh C."/>
            <person name="Lin C."/>
            <person name="Edwards D."/>
            <person name="Mu D."/>
            <person name="Shen D."/>
            <person name="Soumpourou E."/>
            <person name="Li F."/>
            <person name="Fraser F."/>
            <person name="Conant G."/>
            <person name="Lassalle G."/>
            <person name="King G.J."/>
            <person name="Bonnema G."/>
            <person name="Tang H."/>
            <person name="Wang H."/>
            <person name="Belcram H."/>
            <person name="Zhou H."/>
            <person name="Hirakawa H."/>
            <person name="Abe H."/>
            <person name="Guo H."/>
            <person name="Wang H."/>
            <person name="Jin H."/>
            <person name="Parkin I.A."/>
            <person name="Batley J."/>
            <person name="Kim J.S."/>
            <person name="Just J."/>
            <person name="Li J."/>
            <person name="Xu J."/>
            <person name="Deng J."/>
            <person name="Kim J.A."/>
            <person name="Li J."/>
            <person name="Yu J."/>
            <person name="Meng J."/>
            <person name="Wang J."/>
            <person name="Min J."/>
            <person name="Poulain J."/>
            <person name="Wang J."/>
            <person name="Hatakeyama K."/>
            <person name="Wu K."/>
            <person name="Wang L."/>
            <person name="Fang L."/>
            <person name="Trick M."/>
            <person name="Links M.G."/>
            <person name="Zhao M."/>
            <person name="Jin M."/>
            <person name="Ramchiary N."/>
            <person name="Drou N."/>
            <person name="Berkman P.J."/>
            <person name="Cai Q."/>
            <person name="Huang Q."/>
            <person name="Li R."/>
            <person name="Tabata S."/>
            <person name="Cheng S."/>
            <person name="Zhang S."/>
            <person name="Zhang S."/>
            <person name="Huang S."/>
            <person name="Sato S."/>
            <person name="Sun S."/>
            <person name="Kwon S.J."/>
            <person name="Choi S.R."/>
            <person name="Lee T.H."/>
            <person name="Fan W."/>
            <person name="Zhao X."/>
            <person name="Tan X."/>
            <person name="Xu X."/>
            <person name="Wang Y."/>
            <person name="Qiu Y."/>
            <person name="Yin Y."/>
            <person name="Li Y."/>
            <person name="Du Y."/>
            <person name="Liao Y."/>
            <person name="Lim Y."/>
            <person name="Narusaka Y."/>
            <person name="Wang Y."/>
            <person name="Wang Z."/>
            <person name="Li Z."/>
            <person name="Wang Z."/>
            <person name="Xiong Z."/>
            <person name="Zhang Z."/>
        </authorList>
    </citation>
    <scope>NUCLEOTIDE SEQUENCE [LARGE SCALE GENOMIC DNA]</scope>
    <source>
        <strain evidence="2 3">cv. Chiifu-401-42</strain>
    </source>
</reference>
<dbReference type="OMA" id="EYELRMV"/>
<sequence>MLRRVIGNIAVRRQLQRALSSKAGGGSGKPSDVSAAEDSMLLRSLKEHYLERLPSPLEIMKGSLEGTGAVLKKSVGKEEISLFVMRFAHGGDDDGINHLFLHVGDSLCFHEAEARGFGVANYVNIGSLLIFWWFEEYELRMVVDVFYIKHKELDEKMRDVFHSFLEERGVNESLFPFLQALLYVKDHRKFAICCGGSNQLALIFSESDSEEDILEEGDDDDDLEEEHETQVHPEAEPEVKFFGVAPNNGQGNCQDKQEKKEVNGEGEKTTGESKASKKNKQEVKNLRIK</sequence>
<dbReference type="GO" id="GO:0005759">
    <property type="term" value="C:mitochondrial matrix"/>
    <property type="evidence" value="ECO:0007669"/>
    <property type="project" value="InterPro"/>
</dbReference>
<proteinExistence type="predicted"/>
<dbReference type="EnsemblPlants" id="Bra011381.1">
    <property type="protein sequence ID" value="Bra011381.1-P"/>
    <property type="gene ID" value="Bra011381"/>
</dbReference>
<reference evidence="2" key="3">
    <citation type="submission" date="2023-03" db="UniProtKB">
        <authorList>
            <consortium name="EnsemblPlants"/>
        </authorList>
    </citation>
    <scope>IDENTIFICATION</scope>
    <source>
        <strain evidence="2">cv. Chiifu-401-42</strain>
    </source>
</reference>
<dbReference type="STRING" id="51351.M4D4H7"/>
<dbReference type="InterPro" id="IPR036561">
    <property type="entry name" value="MAM33_sf"/>
</dbReference>
<evidence type="ECO:0000313" key="2">
    <source>
        <dbReference type="EnsemblPlants" id="Bra011381.1-P"/>
    </source>
</evidence>
<dbReference type="Pfam" id="PF02330">
    <property type="entry name" value="MAM33"/>
    <property type="match status" value="1"/>
</dbReference>
<dbReference type="Proteomes" id="UP000011750">
    <property type="component" value="Chromosome A01"/>
</dbReference>
<dbReference type="PANTHER" id="PTHR31365:SF2">
    <property type="entry name" value="OS01G0771100 PROTEIN"/>
    <property type="match status" value="1"/>
</dbReference>
<organism evidence="2 3">
    <name type="scientific">Brassica campestris</name>
    <name type="common">Field mustard</name>
    <dbReference type="NCBI Taxonomy" id="3711"/>
    <lineage>
        <taxon>Eukaryota</taxon>
        <taxon>Viridiplantae</taxon>
        <taxon>Streptophyta</taxon>
        <taxon>Embryophyta</taxon>
        <taxon>Tracheophyta</taxon>
        <taxon>Spermatophyta</taxon>
        <taxon>Magnoliopsida</taxon>
        <taxon>eudicotyledons</taxon>
        <taxon>Gunneridae</taxon>
        <taxon>Pentapetalae</taxon>
        <taxon>rosids</taxon>
        <taxon>malvids</taxon>
        <taxon>Brassicales</taxon>
        <taxon>Brassicaceae</taxon>
        <taxon>Brassiceae</taxon>
        <taxon>Brassica</taxon>
    </lineage>
</organism>
<feature type="compositionally biased region" description="Acidic residues" evidence="1">
    <location>
        <begin position="213"/>
        <end position="227"/>
    </location>
</feature>
<feature type="compositionally biased region" description="Basic and acidic residues" evidence="1">
    <location>
        <begin position="255"/>
        <end position="289"/>
    </location>
</feature>
<evidence type="ECO:0000256" key="1">
    <source>
        <dbReference type="SAM" id="MobiDB-lite"/>
    </source>
</evidence>
<dbReference type="Gramene" id="Bra011381.1">
    <property type="protein sequence ID" value="Bra011381.1-P"/>
    <property type="gene ID" value="Bra011381"/>
</dbReference>
<dbReference type="PANTHER" id="PTHR31365">
    <property type="entry name" value="EXPRESSED PROTEIN"/>
    <property type="match status" value="1"/>
</dbReference>